<gene>
    <name evidence="3" type="ORF">PV328_002429</name>
</gene>
<comment type="caution">
    <text evidence="3">The sequence shown here is derived from an EMBL/GenBank/DDBJ whole genome shotgun (WGS) entry which is preliminary data.</text>
</comment>
<reference evidence="3" key="1">
    <citation type="journal article" date="2023" name="bioRxiv">
        <title>Scaffold-level genome assemblies of two parasitoid biocontrol wasps reveal the parthenogenesis mechanism and an associated novel virus.</title>
        <authorList>
            <person name="Inwood S."/>
            <person name="Skelly J."/>
            <person name="Guhlin J."/>
            <person name="Harrop T."/>
            <person name="Goldson S."/>
            <person name="Dearden P."/>
        </authorList>
    </citation>
    <scope>NUCLEOTIDE SEQUENCE</scope>
    <source>
        <strain evidence="3">Irish</strain>
        <tissue evidence="3">Whole body</tissue>
    </source>
</reference>
<dbReference type="Proteomes" id="UP001168990">
    <property type="component" value="Unassembled WGS sequence"/>
</dbReference>
<accession>A0AA39F6F5</accession>
<feature type="compositionally biased region" description="Basic and acidic residues" evidence="1">
    <location>
        <begin position="91"/>
        <end position="109"/>
    </location>
</feature>
<evidence type="ECO:0000313" key="3">
    <source>
        <dbReference type="EMBL" id="KAK0163726.1"/>
    </source>
</evidence>
<evidence type="ECO:0000256" key="1">
    <source>
        <dbReference type="SAM" id="MobiDB-lite"/>
    </source>
</evidence>
<feature type="compositionally biased region" description="Polar residues" evidence="1">
    <location>
        <begin position="144"/>
        <end position="155"/>
    </location>
</feature>
<dbReference type="AlphaFoldDB" id="A0AA39F6F5"/>
<organism evidence="3 4">
    <name type="scientific">Microctonus aethiopoides</name>
    <dbReference type="NCBI Taxonomy" id="144406"/>
    <lineage>
        <taxon>Eukaryota</taxon>
        <taxon>Metazoa</taxon>
        <taxon>Ecdysozoa</taxon>
        <taxon>Arthropoda</taxon>
        <taxon>Hexapoda</taxon>
        <taxon>Insecta</taxon>
        <taxon>Pterygota</taxon>
        <taxon>Neoptera</taxon>
        <taxon>Endopterygota</taxon>
        <taxon>Hymenoptera</taxon>
        <taxon>Apocrita</taxon>
        <taxon>Ichneumonoidea</taxon>
        <taxon>Braconidae</taxon>
        <taxon>Euphorinae</taxon>
        <taxon>Microctonus</taxon>
    </lineage>
</organism>
<protein>
    <submittedName>
        <fullName evidence="3">Uncharacterized protein</fullName>
    </submittedName>
</protein>
<name>A0AA39F6F5_9HYME</name>
<feature type="region of interest" description="Disordered" evidence="1">
    <location>
        <begin position="496"/>
        <end position="553"/>
    </location>
</feature>
<keyword evidence="2" id="KW-0732">Signal</keyword>
<feature type="compositionally biased region" description="Basic residues" evidence="1">
    <location>
        <begin position="377"/>
        <end position="390"/>
    </location>
</feature>
<feature type="compositionally biased region" description="Polar residues" evidence="1">
    <location>
        <begin position="515"/>
        <end position="528"/>
    </location>
</feature>
<sequence length="1026" mass="118980">MSWRNYFVIQLIIALTIITCVFASFPDDIDDDSKKLHHQTAIKLSREKNFGADTKNMDDSYDRADESDVQEEENDDESERKNVDEYEEELKDIAESHEAMSRDDKDNSTHDINQTEIRVSPSEISVGTKNFDSHEKSVEEGSDESMTSNEAISNESTQEIELGELVKFKRKETQKIKRVPTVKKELSSQKEIQGNDTQNNVTMGMINELRSENVIGKATDISSNHVLNSEDTQDELQVERRSLQDESSVEYENTNLDVASPEILGKLDKRQQSNVKGLEAYPPSTTHTEDFSKQRKLWKLETDEYTLAESLMELLVKLAENPRHWERTHRLLKDVEDDLKLSRALDSIKRGYHHVNRDEDDLYQEPSSMKNPVSTVKKPKKKKKKKKKPHYQLLTTSNVQSTSAIPPMTVSSETTTQTHWRQVADHLFGTSWSLSANNRPLSNIAKVHYAVSSKQNGASRSNQRDENFEYINDETSAITDPNLKYPLPREFHFGKINTHEKGSPLNQHDPVDLSSYESDTSDASNSQVLDYDLSDRTYQTSRNDGDRHDQYEPYINERTRHYSDEYLNDYKDPVAYSANDFSRYYDYNDKSWKFSKYDPSRTRNLYHDNNNKIKWTSKYEPWKTFWEPINNMKNKNYDQSRIYEKFGLSPPKESMKTLPWSSINDIQRTKQYSHHGGINDKSKNHSESNNLLRFNQEENDNSFMPKITMKTWNSLTSDPATWPFKLADVKPWPKDKNGKSYNPNADLVRKLGLDKQERDLKKEIIINHTNVNEPSIKIDRSLQDNKSQNWNKDRKMWPSKISPKIQSVGTWIMPADQSTWKPYDINQRQSFQNSDMLGWPNRGINGNWQEKLTDWNVRFGKQSSRTATWPPKWKQFSYHKVNAAPIAKSGGQLEGAQKTRNAFIAVSAVSPSKYPGNEWHKNDVEEIPITHSLDNIDADDPTTQLLHSHQVAQINQWKKHMEKNNHNKQNQTDPLEYQLEELRHNNLEKRNPPTLATYLLSTVVNNSKIGVKTTNENKTATMSTKE</sequence>
<feature type="compositionally biased region" description="Polar residues" evidence="1">
    <location>
        <begin position="365"/>
        <end position="374"/>
    </location>
</feature>
<evidence type="ECO:0000313" key="4">
    <source>
        <dbReference type="Proteomes" id="UP001168990"/>
    </source>
</evidence>
<feature type="signal peptide" evidence="2">
    <location>
        <begin position="1"/>
        <end position="23"/>
    </location>
</feature>
<evidence type="ECO:0000256" key="2">
    <source>
        <dbReference type="SAM" id="SignalP"/>
    </source>
</evidence>
<feature type="chain" id="PRO_5041362898" evidence="2">
    <location>
        <begin position="24"/>
        <end position="1026"/>
    </location>
</feature>
<feature type="region of interest" description="Disordered" evidence="1">
    <location>
        <begin position="359"/>
        <end position="390"/>
    </location>
</feature>
<proteinExistence type="predicted"/>
<feature type="compositionally biased region" description="Polar residues" evidence="1">
    <location>
        <begin position="110"/>
        <end position="130"/>
    </location>
</feature>
<feature type="compositionally biased region" description="Basic and acidic residues" evidence="1">
    <location>
        <begin position="543"/>
        <end position="553"/>
    </location>
</feature>
<feature type="compositionally biased region" description="Acidic residues" evidence="1">
    <location>
        <begin position="67"/>
        <end position="77"/>
    </location>
</feature>
<reference evidence="3" key="2">
    <citation type="submission" date="2023-03" db="EMBL/GenBank/DDBJ databases">
        <authorList>
            <person name="Inwood S.N."/>
            <person name="Skelly J.G."/>
            <person name="Guhlin J."/>
            <person name="Harrop T.W.R."/>
            <person name="Goldson S.G."/>
            <person name="Dearden P.K."/>
        </authorList>
    </citation>
    <scope>NUCLEOTIDE SEQUENCE</scope>
    <source>
        <strain evidence="3">Irish</strain>
        <tissue evidence="3">Whole body</tissue>
    </source>
</reference>
<feature type="compositionally biased region" description="Basic and acidic residues" evidence="1">
    <location>
        <begin position="49"/>
        <end position="66"/>
    </location>
</feature>
<keyword evidence="4" id="KW-1185">Reference proteome</keyword>
<dbReference type="EMBL" id="JAQQBS010001422">
    <property type="protein sequence ID" value="KAK0163726.1"/>
    <property type="molecule type" value="Genomic_DNA"/>
</dbReference>
<feature type="region of interest" description="Disordered" evidence="1">
    <location>
        <begin position="49"/>
        <end position="155"/>
    </location>
</feature>